<protein>
    <submittedName>
        <fullName evidence="1">Uncharacterized protein</fullName>
    </submittedName>
</protein>
<evidence type="ECO:0000313" key="1">
    <source>
        <dbReference type="EMBL" id="KKL59538.1"/>
    </source>
</evidence>
<gene>
    <name evidence="1" type="ORF">LCGC14_2214340</name>
</gene>
<sequence length="61" mass="6895">MSKPVVMLDDVKFIDVSWTDKPLHGFAKILVPCPECEKTHRIGEHPDDGCRMGVVDNVMRT</sequence>
<dbReference type="AlphaFoldDB" id="A0A0F9DCS9"/>
<organism evidence="1">
    <name type="scientific">marine sediment metagenome</name>
    <dbReference type="NCBI Taxonomy" id="412755"/>
    <lineage>
        <taxon>unclassified sequences</taxon>
        <taxon>metagenomes</taxon>
        <taxon>ecological metagenomes</taxon>
    </lineage>
</organism>
<name>A0A0F9DCS9_9ZZZZ</name>
<reference evidence="1" key="1">
    <citation type="journal article" date="2015" name="Nature">
        <title>Complex archaea that bridge the gap between prokaryotes and eukaryotes.</title>
        <authorList>
            <person name="Spang A."/>
            <person name="Saw J.H."/>
            <person name="Jorgensen S.L."/>
            <person name="Zaremba-Niedzwiedzka K."/>
            <person name="Martijn J."/>
            <person name="Lind A.E."/>
            <person name="van Eijk R."/>
            <person name="Schleper C."/>
            <person name="Guy L."/>
            <person name="Ettema T.J."/>
        </authorList>
    </citation>
    <scope>NUCLEOTIDE SEQUENCE</scope>
</reference>
<accession>A0A0F9DCS9</accession>
<comment type="caution">
    <text evidence="1">The sequence shown here is derived from an EMBL/GenBank/DDBJ whole genome shotgun (WGS) entry which is preliminary data.</text>
</comment>
<dbReference type="EMBL" id="LAZR01029451">
    <property type="protein sequence ID" value="KKL59538.1"/>
    <property type="molecule type" value="Genomic_DNA"/>
</dbReference>
<proteinExistence type="predicted"/>